<gene>
    <name evidence="1" type="ORF">QE152_g38044</name>
</gene>
<sequence length="177" mass="20149">MMPGIRGLFDVLMPENFQKLIMATKVIRGLFDVLMPENFQKLIMATKVISGYNVDSKTFAAPSLALHMGTSLKMICDIALKTVIEKRNLPNIEWTDRNKKKGEIKDLKKLIEGHWCNELSSLALKDLNEKHWNKSTSLPSTNDIHLFQNHTNKLAEEAFDKLSSSVDVINSYRTLTE</sequence>
<organism evidence="1 2">
    <name type="scientific">Popillia japonica</name>
    <name type="common">Japanese beetle</name>
    <dbReference type="NCBI Taxonomy" id="7064"/>
    <lineage>
        <taxon>Eukaryota</taxon>
        <taxon>Metazoa</taxon>
        <taxon>Ecdysozoa</taxon>
        <taxon>Arthropoda</taxon>
        <taxon>Hexapoda</taxon>
        <taxon>Insecta</taxon>
        <taxon>Pterygota</taxon>
        <taxon>Neoptera</taxon>
        <taxon>Endopterygota</taxon>
        <taxon>Coleoptera</taxon>
        <taxon>Polyphaga</taxon>
        <taxon>Scarabaeiformia</taxon>
        <taxon>Scarabaeidae</taxon>
        <taxon>Rutelinae</taxon>
        <taxon>Popillia</taxon>
    </lineage>
</organism>
<accession>A0AAW1I912</accession>
<evidence type="ECO:0000313" key="1">
    <source>
        <dbReference type="EMBL" id="KAK9685441.1"/>
    </source>
</evidence>
<dbReference type="PANTHER" id="PTHR33480:SF1">
    <property type="entry name" value="TYR RECOMBINASE DOMAIN-CONTAINING PROTEIN"/>
    <property type="match status" value="1"/>
</dbReference>
<reference evidence="1 2" key="1">
    <citation type="journal article" date="2024" name="BMC Genomics">
        <title>De novo assembly and annotation of Popillia japonica's genome with initial clues to its potential as an invasive pest.</title>
        <authorList>
            <person name="Cucini C."/>
            <person name="Boschi S."/>
            <person name="Funari R."/>
            <person name="Cardaioli E."/>
            <person name="Iannotti N."/>
            <person name="Marturano G."/>
            <person name="Paoli F."/>
            <person name="Bruttini M."/>
            <person name="Carapelli A."/>
            <person name="Frati F."/>
            <person name="Nardi F."/>
        </authorList>
    </citation>
    <scope>NUCLEOTIDE SEQUENCE [LARGE SCALE GENOMIC DNA]</scope>
    <source>
        <strain evidence="1">DMR45628</strain>
    </source>
</reference>
<name>A0AAW1I912_POPJA</name>
<evidence type="ECO:0000313" key="2">
    <source>
        <dbReference type="Proteomes" id="UP001458880"/>
    </source>
</evidence>
<dbReference type="EMBL" id="JASPKY010000777">
    <property type="protein sequence ID" value="KAK9685441.1"/>
    <property type="molecule type" value="Genomic_DNA"/>
</dbReference>
<protein>
    <submittedName>
        <fullName evidence="1">Uncharacterized protein</fullName>
    </submittedName>
</protein>
<keyword evidence="2" id="KW-1185">Reference proteome</keyword>
<proteinExistence type="predicted"/>
<dbReference type="PANTHER" id="PTHR33480">
    <property type="entry name" value="SET DOMAIN-CONTAINING PROTEIN-RELATED"/>
    <property type="match status" value="1"/>
</dbReference>
<dbReference type="AlphaFoldDB" id="A0AAW1I912"/>
<comment type="caution">
    <text evidence="1">The sequence shown here is derived from an EMBL/GenBank/DDBJ whole genome shotgun (WGS) entry which is preliminary data.</text>
</comment>
<dbReference type="Proteomes" id="UP001458880">
    <property type="component" value="Unassembled WGS sequence"/>
</dbReference>